<gene>
    <name evidence="5" type="ORF">KUCA_T00002202001</name>
</gene>
<dbReference type="GO" id="GO:0003677">
    <property type="term" value="F:DNA binding"/>
    <property type="evidence" value="ECO:0007669"/>
    <property type="project" value="InterPro"/>
</dbReference>
<dbReference type="GO" id="GO:0005634">
    <property type="term" value="C:nucleus"/>
    <property type="evidence" value="ECO:0007669"/>
    <property type="project" value="UniProtKB-SubCell"/>
</dbReference>
<dbReference type="PANTHER" id="PTHR31001">
    <property type="entry name" value="UNCHARACTERIZED TRANSCRIPTIONAL REGULATORY PROTEIN"/>
    <property type="match status" value="1"/>
</dbReference>
<keyword evidence="2" id="KW-0479">Metal-binding</keyword>
<dbReference type="SUPFAM" id="SSF57701">
    <property type="entry name" value="Zn2/Cys6 DNA-binding domain"/>
    <property type="match status" value="1"/>
</dbReference>
<proteinExistence type="predicted"/>
<dbReference type="InterPro" id="IPR050613">
    <property type="entry name" value="Sec_Metabolite_Reg"/>
</dbReference>
<dbReference type="Gene3D" id="4.10.240.10">
    <property type="entry name" value="Zn(2)-C6 fungal-type DNA-binding domain"/>
    <property type="match status" value="1"/>
</dbReference>
<keyword evidence="6" id="KW-1185">Reference proteome</keyword>
<reference evidence="5" key="2">
    <citation type="submission" date="2014-02" db="EMBL/GenBank/DDBJ databases">
        <title>Complete DNA sequence of /Kuraishia capsulata/ illustrates novel genomic features among budding yeasts (/Saccharomycotina/).</title>
        <authorList>
            <person name="Morales L."/>
            <person name="Noel B."/>
            <person name="Porcel B."/>
            <person name="Marcet-Houben M."/>
            <person name="Hullo M-F."/>
            <person name="Sacerdot C."/>
            <person name="Tekaia F."/>
            <person name="Leh-Louis V."/>
            <person name="Despons L."/>
            <person name="Khanna V."/>
            <person name="Aury J-M."/>
            <person name="Barbe V."/>
            <person name="Couloux A."/>
            <person name="Labadie K."/>
            <person name="Pelletier E."/>
            <person name="Souciet J-L."/>
            <person name="Boekhout T."/>
            <person name="Gabaldon T."/>
            <person name="Wincker P."/>
            <person name="Dujon B."/>
        </authorList>
    </citation>
    <scope>NUCLEOTIDE SEQUENCE</scope>
    <source>
        <strain evidence="5">CBS 1993</strain>
    </source>
</reference>
<evidence type="ECO:0000313" key="6">
    <source>
        <dbReference type="Proteomes" id="UP000019384"/>
    </source>
</evidence>
<dbReference type="GO" id="GO:0008270">
    <property type="term" value="F:zinc ion binding"/>
    <property type="evidence" value="ECO:0007669"/>
    <property type="project" value="InterPro"/>
</dbReference>
<evidence type="ECO:0000313" key="5">
    <source>
        <dbReference type="EMBL" id="CDK26231.1"/>
    </source>
</evidence>
<dbReference type="GO" id="GO:0000981">
    <property type="term" value="F:DNA-binding transcription factor activity, RNA polymerase II-specific"/>
    <property type="evidence" value="ECO:0007669"/>
    <property type="project" value="InterPro"/>
</dbReference>
<sequence>MVASIKKGTSCRRCRIHKMKCDRNLPCSACTRANTGDECRKNPPGRFISDRRLSAMSCTDSPSFKAQNIDWSLLQTDQDFADQTMVDALSNNSFHSLYYSEKNDTCGAVWTLHLVRLLPSKYQCDTLINEFFDSYQYLYNAVHEPSFYTQYHQLWTTPTSEVDLLDIGLVFAMLCTTSHEASVGLSERLDVEPTYLRDMSKIWFNCCLQAMYAYDIDKNPSMKQITIFLVLQSYLFATKNVQLLNSYLSKSIAAAQLLDIHQQTICKGFIETEMRKRLWWDLCAADTYQSLCLTRPPLISCANSTSPLPTYCNDYDITENSVTARPLTEPLRMASNYYMIRFMKIWNRLWTSSGEYINTPENVQQIDKEIEQLVGALPWFFTFTKEGQLPYIPKGIRSDIYWQFHFLWSCIYTQRFRMHRSFLSPRIDYSFEACLDAASKVLQVYVQLRPQISTSNGKFLQNGYQLFSAATAQAIFILIERPRSAPQIKETIELVISDLQIMHEKQKLTTPVIIDGLRILRMLLEFYDLGRHKTKGQLLPKPSKLIGDDIYFVFGGHQKVQDYLDQRRDENNVQNQDDMMPMDDEECMEWIDLDNLWGKWNWNEWEAIFQDSWRGNK</sequence>
<dbReference type="InterPro" id="IPR036864">
    <property type="entry name" value="Zn2-C6_fun-type_DNA-bd_sf"/>
</dbReference>
<keyword evidence="3" id="KW-0539">Nucleus</keyword>
<organism evidence="5 6">
    <name type="scientific">Kuraishia capsulata CBS 1993</name>
    <dbReference type="NCBI Taxonomy" id="1382522"/>
    <lineage>
        <taxon>Eukaryota</taxon>
        <taxon>Fungi</taxon>
        <taxon>Dikarya</taxon>
        <taxon>Ascomycota</taxon>
        <taxon>Saccharomycotina</taxon>
        <taxon>Pichiomycetes</taxon>
        <taxon>Pichiales</taxon>
        <taxon>Pichiaceae</taxon>
        <taxon>Kuraishia</taxon>
    </lineage>
</organism>
<dbReference type="GO" id="GO:0006351">
    <property type="term" value="P:DNA-templated transcription"/>
    <property type="evidence" value="ECO:0007669"/>
    <property type="project" value="InterPro"/>
</dbReference>
<dbReference type="PROSITE" id="PS00463">
    <property type="entry name" value="ZN2_CY6_FUNGAL_1"/>
    <property type="match status" value="1"/>
</dbReference>
<dbReference type="RefSeq" id="XP_022458238.1">
    <property type="nucleotide sequence ID" value="XM_022604458.1"/>
</dbReference>
<evidence type="ECO:0000256" key="1">
    <source>
        <dbReference type="ARBA" id="ARBA00004123"/>
    </source>
</evidence>
<dbReference type="PROSITE" id="PS50048">
    <property type="entry name" value="ZN2_CY6_FUNGAL_2"/>
    <property type="match status" value="1"/>
</dbReference>
<dbReference type="Pfam" id="PF04082">
    <property type="entry name" value="Fungal_trans"/>
    <property type="match status" value="1"/>
</dbReference>
<dbReference type="GeneID" id="34519626"/>
<comment type="subcellular location">
    <subcellularLocation>
        <location evidence="1">Nucleus</location>
    </subcellularLocation>
</comment>
<name>W6MJ34_9ASCO</name>
<dbReference type="Pfam" id="PF00172">
    <property type="entry name" value="Zn_clus"/>
    <property type="match status" value="1"/>
</dbReference>
<dbReference type="CDD" id="cd12148">
    <property type="entry name" value="fungal_TF_MHR"/>
    <property type="match status" value="1"/>
</dbReference>
<dbReference type="SMART" id="SM00066">
    <property type="entry name" value="GAL4"/>
    <property type="match status" value="1"/>
</dbReference>
<dbReference type="EMBL" id="HG793126">
    <property type="protein sequence ID" value="CDK26231.1"/>
    <property type="molecule type" value="Genomic_DNA"/>
</dbReference>
<dbReference type="InterPro" id="IPR001138">
    <property type="entry name" value="Zn2Cys6_DnaBD"/>
</dbReference>
<protein>
    <recommendedName>
        <fullName evidence="4">Zn(2)-C6 fungal-type domain-containing protein</fullName>
    </recommendedName>
</protein>
<evidence type="ECO:0000259" key="4">
    <source>
        <dbReference type="PROSITE" id="PS50048"/>
    </source>
</evidence>
<dbReference type="CDD" id="cd00067">
    <property type="entry name" value="GAL4"/>
    <property type="match status" value="1"/>
</dbReference>
<dbReference type="STRING" id="1382522.W6MJ34"/>
<dbReference type="OrthoDB" id="5142537at2759"/>
<accession>W6MJ34</accession>
<evidence type="ECO:0000256" key="3">
    <source>
        <dbReference type="ARBA" id="ARBA00023242"/>
    </source>
</evidence>
<dbReference type="InterPro" id="IPR007219">
    <property type="entry name" value="XnlR_reg_dom"/>
</dbReference>
<reference evidence="5" key="1">
    <citation type="submission" date="2013-12" db="EMBL/GenBank/DDBJ databases">
        <authorList>
            <person name="Genoscope - CEA"/>
        </authorList>
    </citation>
    <scope>NUCLEOTIDE SEQUENCE</scope>
    <source>
        <strain evidence="5">CBS 1993</strain>
    </source>
</reference>
<evidence type="ECO:0000256" key="2">
    <source>
        <dbReference type="ARBA" id="ARBA00022723"/>
    </source>
</evidence>
<dbReference type="AlphaFoldDB" id="W6MJ34"/>
<dbReference type="HOGENOM" id="CLU_022815_0_0_1"/>
<dbReference type="Proteomes" id="UP000019384">
    <property type="component" value="Unassembled WGS sequence"/>
</dbReference>
<feature type="domain" description="Zn(2)-C6 fungal-type" evidence="4">
    <location>
        <begin position="10"/>
        <end position="41"/>
    </location>
</feature>